<dbReference type="AlphaFoldDB" id="A0A917I2A9"/>
<dbReference type="Proteomes" id="UP000660862">
    <property type="component" value="Unassembled WGS sequence"/>
</dbReference>
<comment type="caution">
    <text evidence="1">The sequence shown here is derived from an EMBL/GenBank/DDBJ whole genome shotgun (WGS) entry which is preliminary data.</text>
</comment>
<organism evidence="1 2">
    <name type="scientific">Parapedobacter pyrenivorans</name>
    <dbReference type="NCBI Taxonomy" id="1305674"/>
    <lineage>
        <taxon>Bacteria</taxon>
        <taxon>Pseudomonadati</taxon>
        <taxon>Bacteroidota</taxon>
        <taxon>Sphingobacteriia</taxon>
        <taxon>Sphingobacteriales</taxon>
        <taxon>Sphingobacteriaceae</taxon>
        <taxon>Parapedobacter</taxon>
    </lineage>
</organism>
<keyword evidence="2" id="KW-1185">Reference proteome</keyword>
<reference evidence="1" key="1">
    <citation type="journal article" date="2014" name="Int. J. Syst. Evol. Microbiol.">
        <title>Complete genome sequence of Corynebacterium casei LMG S-19264T (=DSM 44701T), isolated from a smear-ripened cheese.</title>
        <authorList>
            <consortium name="US DOE Joint Genome Institute (JGI-PGF)"/>
            <person name="Walter F."/>
            <person name="Albersmeier A."/>
            <person name="Kalinowski J."/>
            <person name="Ruckert C."/>
        </authorList>
    </citation>
    <scope>NUCLEOTIDE SEQUENCE</scope>
    <source>
        <strain evidence="1">CGMCC 1.12195</strain>
    </source>
</reference>
<evidence type="ECO:0000313" key="2">
    <source>
        <dbReference type="Proteomes" id="UP000660862"/>
    </source>
</evidence>
<evidence type="ECO:0000313" key="1">
    <source>
        <dbReference type="EMBL" id="GGH01798.1"/>
    </source>
</evidence>
<accession>A0A917I2A9</accession>
<name>A0A917I2A9_9SPHI</name>
<gene>
    <name evidence="1" type="ORF">GCM10007415_42410</name>
</gene>
<protein>
    <submittedName>
        <fullName evidence="1">Uncharacterized protein</fullName>
    </submittedName>
</protein>
<reference evidence="1" key="2">
    <citation type="submission" date="2020-09" db="EMBL/GenBank/DDBJ databases">
        <authorList>
            <person name="Sun Q."/>
            <person name="Zhou Y."/>
        </authorList>
    </citation>
    <scope>NUCLEOTIDE SEQUENCE</scope>
    <source>
        <strain evidence="1">CGMCC 1.12195</strain>
    </source>
</reference>
<sequence>MERLKIGQISKQMDHFDEINNSTRFFIEKIAELPGNGLEIQIVFPRMGYEQDILRSYGQNAPRTPHDIR</sequence>
<proteinExistence type="predicted"/>
<dbReference type="EMBL" id="BMER01000006">
    <property type="protein sequence ID" value="GGH01798.1"/>
    <property type="molecule type" value="Genomic_DNA"/>
</dbReference>